<evidence type="ECO:0000313" key="2">
    <source>
        <dbReference type="EMBL" id="TWA63364.1"/>
    </source>
</evidence>
<evidence type="ECO:0000256" key="1">
    <source>
        <dbReference type="SAM" id="MobiDB-lite"/>
    </source>
</evidence>
<accession>A0A560ASL2</accession>
<feature type="region of interest" description="Disordered" evidence="1">
    <location>
        <begin position="1"/>
        <end position="80"/>
    </location>
</feature>
<proteinExistence type="predicted"/>
<dbReference type="AlphaFoldDB" id="A0A560ASL2"/>
<evidence type="ECO:0000313" key="3">
    <source>
        <dbReference type="Proteomes" id="UP000316083"/>
    </source>
</evidence>
<name>A0A560ASL2_AZOBR</name>
<sequence>MGVSGIGGFQQQAFTTPLSSGPAALQQTRGTDANQQAQKAEEDRRQQVQAQDQQAQQSQQALSSGGNTTPTRGQNLNITV</sequence>
<feature type="compositionally biased region" description="Polar residues" evidence="1">
    <location>
        <begin position="65"/>
        <end position="80"/>
    </location>
</feature>
<feature type="compositionally biased region" description="Low complexity" evidence="1">
    <location>
        <begin position="47"/>
        <end position="64"/>
    </location>
</feature>
<organism evidence="2 3">
    <name type="scientific">Azospirillum brasilense</name>
    <dbReference type="NCBI Taxonomy" id="192"/>
    <lineage>
        <taxon>Bacteria</taxon>
        <taxon>Pseudomonadati</taxon>
        <taxon>Pseudomonadota</taxon>
        <taxon>Alphaproteobacteria</taxon>
        <taxon>Rhodospirillales</taxon>
        <taxon>Azospirillaceae</taxon>
        <taxon>Azospirillum</taxon>
    </lineage>
</organism>
<reference evidence="2 3" key="1">
    <citation type="submission" date="2019-06" db="EMBL/GenBank/DDBJ databases">
        <title>Genomic Encyclopedia of Type Strains, Phase IV (KMG-V): Genome sequencing to study the core and pangenomes of soil and plant-associated prokaryotes.</title>
        <authorList>
            <person name="Whitman W."/>
        </authorList>
    </citation>
    <scope>NUCLEOTIDE SEQUENCE [LARGE SCALE GENOMIC DNA]</scope>
    <source>
        <strain evidence="2 3">BR 11796</strain>
    </source>
</reference>
<dbReference type="Proteomes" id="UP000316083">
    <property type="component" value="Unassembled WGS sequence"/>
</dbReference>
<dbReference type="EMBL" id="VITF01000013">
    <property type="protein sequence ID" value="TWA63364.1"/>
    <property type="molecule type" value="Genomic_DNA"/>
</dbReference>
<comment type="caution">
    <text evidence="2">The sequence shown here is derived from an EMBL/GenBank/DDBJ whole genome shotgun (WGS) entry which is preliminary data.</text>
</comment>
<dbReference type="RefSeq" id="WP_186464966.1">
    <property type="nucleotide sequence ID" value="NZ_VITF01000013.1"/>
</dbReference>
<feature type="compositionally biased region" description="Polar residues" evidence="1">
    <location>
        <begin position="9"/>
        <end position="38"/>
    </location>
</feature>
<gene>
    <name evidence="2" type="ORF">FBZ82_11322</name>
</gene>
<protein>
    <submittedName>
        <fullName evidence="2">Uncharacterized protein</fullName>
    </submittedName>
</protein>